<dbReference type="PROSITE" id="PS50294">
    <property type="entry name" value="WD_REPEATS_REGION"/>
    <property type="match status" value="1"/>
</dbReference>
<evidence type="ECO:0000259" key="9">
    <source>
        <dbReference type="Pfam" id="PF23769"/>
    </source>
</evidence>
<dbReference type="PANTHER" id="PTHR45176">
    <property type="entry name" value="TRANSDUCIN FAMILY PROTEIN / WD-40 REPEAT FAMILY PROTEIN-RELATED"/>
    <property type="match status" value="1"/>
</dbReference>
<dbReference type="InterPro" id="IPR015943">
    <property type="entry name" value="WD40/YVTN_repeat-like_dom_sf"/>
</dbReference>
<evidence type="ECO:0000256" key="4">
    <source>
        <dbReference type="ARBA" id="ARBA00022574"/>
    </source>
</evidence>
<feature type="compositionally biased region" description="Basic and acidic residues" evidence="8">
    <location>
        <begin position="261"/>
        <end position="274"/>
    </location>
</feature>
<feature type="non-terminal residue" evidence="10">
    <location>
        <position position="1"/>
    </location>
</feature>
<keyword evidence="2" id="KW-0690">Ribosome biogenesis</keyword>
<evidence type="ECO:0000256" key="5">
    <source>
        <dbReference type="ARBA" id="ARBA00022737"/>
    </source>
</evidence>
<dbReference type="Gene3D" id="2.130.10.10">
    <property type="entry name" value="YVTN repeat-like/Quinoprotein amine dehydrogenase"/>
    <property type="match status" value="3"/>
</dbReference>
<keyword evidence="6" id="KW-0539">Nucleus</keyword>
<dbReference type="SUPFAM" id="SSF69322">
    <property type="entry name" value="Tricorn protease domain 2"/>
    <property type="match status" value="1"/>
</dbReference>
<dbReference type="Pfam" id="PF23769">
    <property type="entry name" value="Beta-prop_WDR75_2nd"/>
    <property type="match status" value="1"/>
</dbReference>
<feature type="repeat" description="WD" evidence="7">
    <location>
        <begin position="283"/>
        <end position="324"/>
    </location>
</feature>
<gene>
    <name evidence="10" type="primary">wdr75_9</name>
    <name evidence="10" type="ORF">g.111817</name>
</gene>
<evidence type="ECO:0000256" key="1">
    <source>
        <dbReference type="ARBA" id="ARBA00004604"/>
    </source>
</evidence>
<dbReference type="EMBL" id="GDJX01012253">
    <property type="protein sequence ID" value="JAT55683.1"/>
    <property type="molecule type" value="Transcribed_RNA"/>
</dbReference>
<evidence type="ECO:0000256" key="6">
    <source>
        <dbReference type="ARBA" id="ARBA00023242"/>
    </source>
</evidence>
<evidence type="ECO:0000313" key="10">
    <source>
        <dbReference type="EMBL" id="JAT55683.1"/>
    </source>
</evidence>
<dbReference type="PANTHER" id="PTHR45176:SF1">
    <property type="entry name" value="TRANSDUCIN FAMILY PROTEIN _ WD-40 REPEAT FAMILY PROTEIN-RELATED"/>
    <property type="match status" value="1"/>
</dbReference>
<evidence type="ECO:0000256" key="8">
    <source>
        <dbReference type="SAM" id="MobiDB-lite"/>
    </source>
</evidence>
<keyword evidence="3" id="KW-0698">rRNA processing</keyword>
<dbReference type="InterPro" id="IPR057644">
    <property type="entry name" value="Beta-prop_WDR75_2nd"/>
</dbReference>
<organism evidence="10">
    <name type="scientific">Anthurium amnicola</name>
    <dbReference type="NCBI Taxonomy" id="1678845"/>
    <lineage>
        <taxon>Eukaryota</taxon>
        <taxon>Viridiplantae</taxon>
        <taxon>Streptophyta</taxon>
        <taxon>Embryophyta</taxon>
        <taxon>Tracheophyta</taxon>
        <taxon>Spermatophyta</taxon>
        <taxon>Magnoliopsida</taxon>
        <taxon>Liliopsida</taxon>
        <taxon>Araceae</taxon>
        <taxon>Pothoideae</taxon>
        <taxon>Potheae</taxon>
        <taxon>Anthurium</taxon>
    </lineage>
</organism>
<evidence type="ECO:0000256" key="2">
    <source>
        <dbReference type="ARBA" id="ARBA00022517"/>
    </source>
</evidence>
<name>A0A1D1YM29_9ARAE</name>
<dbReference type="SMART" id="SM00320">
    <property type="entry name" value="WD40"/>
    <property type="match status" value="5"/>
</dbReference>
<dbReference type="InterPro" id="IPR001680">
    <property type="entry name" value="WD40_rpt"/>
</dbReference>
<accession>A0A1D1YM29</accession>
<keyword evidence="5" id="KW-0677">Repeat</keyword>
<feature type="region of interest" description="Disordered" evidence="8">
    <location>
        <begin position="256"/>
        <end position="276"/>
    </location>
</feature>
<dbReference type="AlphaFoldDB" id="A0A1D1YM29"/>
<reference evidence="10" key="1">
    <citation type="submission" date="2015-07" db="EMBL/GenBank/DDBJ databases">
        <title>Transcriptome Assembly of Anthurium amnicola.</title>
        <authorList>
            <person name="Suzuki J."/>
        </authorList>
    </citation>
    <scope>NUCLEOTIDE SEQUENCE</scope>
</reference>
<protein>
    <submittedName>
        <fullName evidence="10">WD repeat-containing protein 75</fullName>
    </submittedName>
</protein>
<comment type="subcellular location">
    <subcellularLocation>
        <location evidence="1">Nucleus</location>
        <location evidence="1">Nucleolus</location>
    </subcellularLocation>
</comment>
<dbReference type="Pfam" id="PF00400">
    <property type="entry name" value="WD40"/>
    <property type="match status" value="1"/>
</dbReference>
<evidence type="ECO:0000256" key="7">
    <source>
        <dbReference type="PROSITE-ProRule" id="PRU00221"/>
    </source>
</evidence>
<proteinExistence type="predicted"/>
<dbReference type="Pfam" id="PF23869">
    <property type="entry name" value="Beta-prop_WDR75_1st"/>
    <property type="match status" value="1"/>
</dbReference>
<evidence type="ECO:0000256" key="3">
    <source>
        <dbReference type="ARBA" id="ARBA00022552"/>
    </source>
</evidence>
<sequence length="817" mass="89718">QPASCWVFFLPVRPLSSSSRSCRHHGRAQLGRRHDHRWAQLCVLPASFLLRRQEAAGLHRHHRVGVQRLHGHAGDGTGGTQCSGNVGGCGSRGRSSVEVCVLMLDLLLGWDHCLLGLLHVGIDQEGGGPAPNILHATNKPDDHKKVLRGQMKIYNLTSSRPVGGLLAETRKPELIVVSNSGEYIGIKNKRKLHIWKVPVKAFKWTNIKKIKLHHTKNLSALAFHPTERMVAGGDATGRILIWRGFGKRKFSDSTQQFSKIKTKDEEERPGVRGDDDADLSSTWHWHPAEVKFLSFSSDGAYLYSGGKEGVLVVWQLDTGKRKFLPRIGSPLLYFIQSPDPSLSCISCADNQIHLLKMPSMEISKSISGIKLPFSCPDIYDGPYSGFAFDCTSGLVALRTEAFCVQLFSLFDDVEISQVQVCERNYQPVDDVTVVLSLLSLSCDGSNMGTVEVKLPEEDIGGLVCLKFWSRGSRAGDYSLSTVIYEPHSDAIISALAFRPNHNMAVTSSYGGDFKVWVYKSGAQQKYQKFQKSGWRCQSIGSYKKRPMTAASFSADGSVLAVAAQLVVTLWDPDANILMALIGETFMPVVGLNFTGNSDYLVTVCQGSKPQLAVWDMRSLSMCWSYKLFTEAVACAENGSHFAVLVVMPTSDAATLQDKDGLVLLFDAGDPDPIATWLVKKAKGGGLAFLQGDPSLHDVKAMRGSASQQMLAYINSEHEYVVFDPFSKKVSPIRKSSRDTHVSEEETELYGYAAIYGDLPEFNPKSDGLPDLSSALSDRPWETIFSGSSHALPPLTKLCSAFLASLLERRSSVKDSSC</sequence>
<feature type="domain" description="WD repeat-containing protein 75 second beta-propeller" evidence="9">
    <location>
        <begin position="403"/>
        <end position="644"/>
    </location>
</feature>
<keyword evidence="4 7" id="KW-0853">WD repeat</keyword>
<dbReference type="PROSITE" id="PS50082">
    <property type="entry name" value="WD_REPEATS_2"/>
    <property type="match status" value="1"/>
</dbReference>